<dbReference type="Pfam" id="PF00459">
    <property type="entry name" value="Inositol_P"/>
    <property type="match status" value="1"/>
</dbReference>
<feature type="binding site" evidence="5">
    <location>
        <position position="208"/>
    </location>
    <ligand>
        <name>Mg(2+)</name>
        <dbReference type="ChEBI" id="CHEBI:18420"/>
        <label>1</label>
        <note>catalytic</note>
    </ligand>
</feature>
<dbReference type="GO" id="GO:0008934">
    <property type="term" value="F:inositol monophosphate 1-phosphatase activity"/>
    <property type="evidence" value="ECO:0007669"/>
    <property type="project" value="TreeGrafter"/>
</dbReference>
<evidence type="ECO:0000256" key="5">
    <source>
        <dbReference type="PIRSR" id="PIRSR600760-2"/>
    </source>
</evidence>
<dbReference type="GO" id="GO:0006020">
    <property type="term" value="P:inositol metabolic process"/>
    <property type="evidence" value="ECO:0007669"/>
    <property type="project" value="TreeGrafter"/>
</dbReference>
<evidence type="ECO:0008006" key="8">
    <source>
        <dbReference type="Google" id="ProtNLM"/>
    </source>
</evidence>
<name>A0A1F5S1A4_9BACT</name>
<dbReference type="SUPFAM" id="SSF56655">
    <property type="entry name" value="Carbohydrate phosphatase"/>
    <property type="match status" value="1"/>
</dbReference>
<dbReference type="InterPro" id="IPR000760">
    <property type="entry name" value="Inositol_monophosphatase-like"/>
</dbReference>
<dbReference type="FunFam" id="3.30.540.10:FF:000003">
    <property type="entry name" value="Inositol-1-monophosphatase"/>
    <property type="match status" value="1"/>
</dbReference>
<evidence type="ECO:0000256" key="1">
    <source>
        <dbReference type="ARBA" id="ARBA00001946"/>
    </source>
</evidence>
<dbReference type="AlphaFoldDB" id="A0A1F5S1A4"/>
<comment type="cofactor">
    <cofactor evidence="1 5">
        <name>Mg(2+)</name>
        <dbReference type="ChEBI" id="CHEBI:18420"/>
    </cofactor>
</comment>
<evidence type="ECO:0000313" key="6">
    <source>
        <dbReference type="EMBL" id="OGF20468.1"/>
    </source>
</evidence>
<keyword evidence="4 5" id="KW-0460">Magnesium</keyword>
<keyword evidence="3" id="KW-0378">Hydrolase</keyword>
<dbReference type="GO" id="GO:0046872">
    <property type="term" value="F:metal ion binding"/>
    <property type="evidence" value="ECO:0007669"/>
    <property type="project" value="UniProtKB-KW"/>
</dbReference>
<comment type="caution">
    <text evidence="6">The sequence shown here is derived from an EMBL/GenBank/DDBJ whole genome shotgun (WGS) entry which is preliminary data.</text>
</comment>
<sequence length="258" mass="28842">MQEITKMIKAAKAGGKVAKKLFGESLKVTTKESLNDFRTKADTGSETAILEILKKEFPDFGIYSEEIGYLRKESEYDFVVDPLDGSYNFVIGIPDFSISIALRKNKEVIAAVVYLPILNYVYHAEKGKGAFLNNKKISVNKENDIKKSTVVYAFDYKFSINSANKIESKIWKAGVNRMINNWSPAASCCLLASGKIEAVIFSKISLHDFCAGKLIVKEANALVTDFEGKKEENDENNKFIASNGLIHQKLLNIFKKDN</sequence>
<dbReference type="PANTHER" id="PTHR20854:SF4">
    <property type="entry name" value="INOSITOL-1-MONOPHOSPHATASE-RELATED"/>
    <property type="match status" value="1"/>
</dbReference>
<dbReference type="EMBL" id="MFGA01000023">
    <property type="protein sequence ID" value="OGF20468.1"/>
    <property type="molecule type" value="Genomic_DNA"/>
</dbReference>
<dbReference type="GO" id="GO:0007165">
    <property type="term" value="P:signal transduction"/>
    <property type="evidence" value="ECO:0007669"/>
    <property type="project" value="TreeGrafter"/>
</dbReference>
<dbReference type="Gene3D" id="3.30.540.10">
    <property type="entry name" value="Fructose-1,6-Bisphosphatase, subunit A, domain 1"/>
    <property type="match status" value="1"/>
</dbReference>
<feature type="binding site" evidence="5">
    <location>
        <position position="84"/>
    </location>
    <ligand>
        <name>Mg(2+)</name>
        <dbReference type="ChEBI" id="CHEBI:18420"/>
        <label>1</label>
        <note>catalytic</note>
    </ligand>
</feature>
<proteinExistence type="predicted"/>
<dbReference type="Proteomes" id="UP000177407">
    <property type="component" value="Unassembled WGS sequence"/>
</dbReference>
<feature type="binding site" evidence="5">
    <location>
        <position position="83"/>
    </location>
    <ligand>
        <name>Mg(2+)</name>
        <dbReference type="ChEBI" id="CHEBI:18420"/>
        <label>1</label>
        <note>catalytic</note>
    </ligand>
</feature>
<accession>A0A1F5S1A4</accession>
<dbReference type="Gene3D" id="3.40.190.80">
    <property type="match status" value="1"/>
</dbReference>
<feature type="binding site" evidence="5">
    <location>
        <position position="81"/>
    </location>
    <ligand>
        <name>Mg(2+)</name>
        <dbReference type="ChEBI" id="CHEBI:18420"/>
        <label>1</label>
        <note>catalytic</note>
    </ligand>
</feature>
<evidence type="ECO:0000256" key="2">
    <source>
        <dbReference type="ARBA" id="ARBA00022723"/>
    </source>
</evidence>
<dbReference type="PRINTS" id="PR00377">
    <property type="entry name" value="IMPHPHTASES"/>
</dbReference>
<gene>
    <name evidence="6" type="ORF">A2257_03845</name>
</gene>
<dbReference type="PANTHER" id="PTHR20854">
    <property type="entry name" value="INOSITOL MONOPHOSPHATASE"/>
    <property type="match status" value="1"/>
</dbReference>
<protein>
    <recommendedName>
        <fullName evidence="8">Inositol-phosphate phosphatase</fullName>
    </recommendedName>
</protein>
<evidence type="ECO:0000256" key="3">
    <source>
        <dbReference type="ARBA" id="ARBA00022801"/>
    </source>
</evidence>
<keyword evidence="2 5" id="KW-0479">Metal-binding</keyword>
<organism evidence="6 7">
    <name type="scientific">Candidatus Falkowbacteria bacterium RIFOXYA2_FULL_38_12</name>
    <dbReference type="NCBI Taxonomy" id="1797993"/>
    <lineage>
        <taxon>Bacteria</taxon>
        <taxon>Candidatus Falkowiibacteriota</taxon>
    </lineage>
</organism>
<reference evidence="6 7" key="1">
    <citation type="journal article" date="2016" name="Nat. Commun.">
        <title>Thousands of microbial genomes shed light on interconnected biogeochemical processes in an aquifer system.</title>
        <authorList>
            <person name="Anantharaman K."/>
            <person name="Brown C.T."/>
            <person name="Hug L.A."/>
            <person name="Sharon I."/>
            <person name="Castelle C.J."/>
            <person name="Probst A.J."/>
            <person name="Thomas B.C."/>
            <person name="Singh A."/>
            <person name="Wilkins M.J."/>
            <person name="Karaoz U."/>
            <person name="Brodie E.L."/>
            <person name="Williams K.H."/>
            <person name="Hubbard S.S."/>
            <person name="Banfield J.F."/>
        </authorList>
    </citation>
    <scope>NUCLEOTIDE SEQUENCE [LARGE SCALE GENOMIC DNA]</scope>
</reference>
<feature type="binding site" evidence="5">
    <location>
        <position position="65"/>
    </location>
    <ligand>
        <name>Mg(2+)</name>
        <dbReference type="ChEBI" id="CHEBI:18420"/>
        <label>1</label>
        <note>catalytic</note>
    </ligand>
</feature>
<evidence type="ECO:0000256" key="4">
    <source>
        <dbReference type="ARBA" id="ARBA00022842"/>
    </source>
</evidence>
<evidence type="ECO:0000313" key="7">
    <source>
        <dbReference type="Proteomes" id="UP000177407"/>
    </source>
</evidence>